<evidence type="ECO:0000313" key="4">
    <source>
        <dbReference type="Proteomes" id="UP001447188"/>
    </source>
</evidence>
<proteinExistence type="inferred from homology"/>
<feature type="compositionally biased region" description="Low complexity" evidence="2">
    <location>
        <begin position="11"/>
        <end position="27"/>
    </location>
</feature>
<name>A0ABR3GGU1_9PEZI</name>
<evidence type="ECO:0000313" key="3">
    <source>
        <dbReference type="EMBL" id="KAL0635005.1"/>
    </source>
</evidence>
<dbReference type="EMBL" id="JBBBZM010000079">
    <property type="protein sequence ID" value="KAL0635005.1"/>
    <property type="molecule type" value="Genomic_DNA"/>
</dbReference>
<feature type="region of interest" description="Disordered" evidence="2">
    <location>
        <begin position="1"/>
        <end position="32"/>
    </location>
</feature>
<feature type="compositionally biased region" description="Polar residues" evidence="2">
    <location>
        <begin position="1"/>
        <end position="10"/>
    </location>
</feature>
<accession>A0ABR3GGU1</accession>
<comment type="caution">
    <text evidence="3">The sequence shown here is derived from an EMBL/GenBank/DDBJ whole genome shotgun (WGS) entry which is preliminary data.</text>
</comment>
<gene>
    <name evidence="3" type="ORF">Q9L58_006034</name>
</gene>
<organism evidence="3 4">
    <name type="scientific">Discina gigas</name>
    <dbReference type="NCBI Taxonomy" id="1032678"/>
    <lineage>
        <taxon>Eukaryota</taxon>
        <taxon>Fungi</taxon>
        <taxon>Dikarya</taxon>
        <taxon>Ascomycota</taxon>
        <taxon>Pezizomycotina</taxon>
        <taxon>Pezizomycetes</taxon>
        <taxon>Pezizales</taxon>
        <taxon>Discinaceae</taxon>
        <taxon>Discina</taxon>
    </lineage>
</organism>
<keyword evidence="4" id="KW-1185">Reference proteome</keyword>
<dbReference type="InterPro" id="IPR009643">
    <property type="entry name" value="HS1-bd"/>
</dbReference>
<evidence type="ECO:0000256" key="1">
    <source>
        <dbReference type="ARBA" id="ARBA00006349"/>
    </source>
</evidence>
<evidence type="ECO:0000256" key="2">
    <source>
        <dbReference type="SAM" id="MobiDB-lite"/>
    </source>
</evidence>
<reference evidence="3 4" key="1">
    <citation type="submission" date="2024-02" db="EMBL/GenBank/DDBJ databases">
        <title>Discinaceae phylogenomics.</title>
        <authorList>
            <person name="Dirks A.C."/>
            <person name="James T.Y."/>
        </authorList>
    </citation>
    <scope>NUCLEOTIDE SEQUENCE [LARGE SCALE GENOMIC DNA]</scope>
    <source>
        <strain evidence="3 4">ACD0624</strain>
    </source>
</reference>
<dbReference type="Pfam" id="PF06825">
    <property type="entry name" value="HSBP1"/>
    <property type="match status" value="1"/>
</dbReference>
<sequence length="86" mass="8796">MTSEPPKSDSTAAATTAATATPAAADTSISEDAPGELTAVVDELLDSLSTKFASVSSEIFEKIEAMSKRLDAMETSLQQGSGPTTK</sequence>
<evidence type="ECO:0008006" key="5">
    <source>
        <dbReference type="Google" id="ProtNLM"/>
    </source>
</evidence>
<dbReference type="Proteomes" id="UP001447188">
    <property type="component" value="Unassembled WGS sequence"/>
</dbReference>
<comment type="similarity">
    <text evidence="1">Belongs to the HSBP1 family.</text>
</comment>
<dbReference type="Gene3D" id="1.20.5.430">
    <property type="match status" value="1"/>
</dbReference>
<protein>
    <recommendedName>
        <fullName evidence="5">Heat shock factor binding protein 1</fullName>
    </recommendedName>
</protein>